<dbReference type="PANTHER" id="PTHR43150:SF2">
    <property type="entry name" value="HYPERKINETIC, ISOFORM M"/>
    <property type="match status" value="1"/>
</dbReference>
<reference evidence="5 6" key="1">
    <citation type="journal article" date="2015" name="Genome Announc.">
        <title>Genome Assemblies of Three Soil-Associated Devosia species: D. insulae, D. limi, and D. soli.</title>
        <authorList>
            <person name="Hassan Y.I."/>
            <person name="Lepp D."/>
            <person name="Zhou T."/>
        </authorList>
    </citation>
    <scope>NUCLEOTIDE SEQUENCE [LARGE SCALE GENOMIC DNA]</scope>
    <source>
        <strain evidence="5 6">DS-56</strain>
    </source>
</reference>
<dbReference type="RefSeq" id="WP_069911546.1">
    <property type="nucleotide sequence ID" value="NZ_LAJE02000320.1"/>
</dbReference>
<dbReference type="InterPro" id="IPR005399">
    <property type="entry name" value="K_chnl_volt-dep_bsu_KCNAB-rel"/>
</dbReference>
<dbReference type="EMBL" id="LAJE02000320">
    <property type="protein sequence ID" value="OEO29173.1"/>
    <property type="molecule type" value="Genomic_DNA"/>
</dbReference>
<evidence type="ECO:0000259" key="4">
    <source>
        <dbReference type="Pfam" id="PF00248"/>
    </source>
</evidence>
<evidence type="ECO:0000256" key="2">
    <source>
        <dbReference type="ARBA" id="ARBA00022857"/>
    </source>
</evidence>
<dbReference type="OrthoDB" id="8394608at2"/>
<dbReference type="CDD" id="cd19143">
    <property type="entry name" value="AKR_AKR6C1_2"/>
    <property type="match status" value="1"/>
</dbReference>
<comment type="similarity">
    <text evidence="1">Belongs to the shaker potassium channel beta subunit family.</text>
</comment>
<keyword evidence="2" id="KW-0521">NADP</keyword>
<evidence type="ECO:0000256" key="3">
    <source>
        <dbReference type="ARBA" id="ARBA00023002"/>
    </source>
</evidence>
<keyword evidence="6" id="KW-1185">Reference proteome</keyword>
<protein>
    <submittedName>
        <fullName evidence="5">Alcohol dehydrogenase</fullName>
    </submittedName>
</protein>
<dbReference type="InterPro" id="IPR036812">
    <property type="entry name" value="NAD(P)_OxRdtase_dom_sf"/>
</dbReference>
<dbReference type="Pfam" id="PF00248">
    <property type="entry name" value="Aldo_ket_red"/>
    <property type="match status" value="1"/>
</dbReference>
<feature type="domain" description="NADP-dependent oxidoreductase" evidence="4">
    <location>
        <begin position="17"/>
        <end position="318"/>
    </location>
</feature>
<sequence length="329" mass="36596">MEYRRLGKAGLRVSEFSFGAWVTFGKQVGEDAAASIMGYAYDNGINFFDNAEGYEQGNAEIVMGEALKALSWSRDSYAVSSKVFWGGSKPTQKGLSAKHVTDAAHAALKRLQVDYLDLYFCHRPDIDTPIEETVRAMHNLITQGKVLYWGTSEWSAQQLTEAYAVARQEHLTPPTMEQPEYNLFRREKVEAEFLPLYSLFGLGTTIWSPLASGILTGKYNDGVPADSRMNLPGYEWLKARLDSDKGRDELAKVKQLAKLADELGLPIHHLALLWCNANPNVSTVILGASKLSQLKDNLKALDSKSKMTPEVLAKIEAIMGNTPEAPRRY</sequence>
<comment type="caution">
    <text evidence="5">The sequence shown here is derived from an EMBL/GenBank/DDBJ whole genome shotgun (WGS) entry which is preliminary data.</text>
</comment>
<proteinExistence type="inferred from homology"/>
<evidence type="ECO:0000256" key="1">
    <source>
        <dbReference type="ARBA" id="ARBA00006515"/>
    </source>
</evidence>
<dbReference type="PRINTS" id="PR01577">
    <property type="entry name" value="KCNABCHANNEL"/>
</dbReference>
<dbReference type="Proteomes" id="UP000095463">
    <property type="component" value="Unassembled WGS sequence"/>
</dbReference>
<keyword evidence="3" id="KW-0560">Oxidoreductase</keyword>
<gene>
    <name evidence="5" type="ORF">VW23_026810</name>
</gene>
<evidence type="ECO:0000313" key="5">
    <source>
        <dbReference type="EMBL" id="OEO29173.1"/>
    </source>
</evidence>
<dbReference type="InterPro" id="IPR023210">
    <property type="entry name" value="NADP_OxRdtase_dom"/>
</dbReference>
<dbReference type="GO" id="GO:0016491">
    <property type="term" value="F:oxidoreductase activity"/>
    <property type="evidence" value="ECO:0007669"/>
    <property type="project" value="UniProtKB-KW"/>
</dbReference>
<dbReference type="SUPFAM" id="SSF51430">
    <property type="entry name" value="NAD(P)-linked oxidoreductase"/>
    <property type="match status" value="1"/>
</dbReference>
<dbReference type="Gene3D" id="3.20.20.100">
    <property type="entry name" value="NADP-dependent oxidoreductase domain"/>
    <property type="match status" value="1"/>
</dbReference>
<organism evidence="5 6">
    <name type="scientific">Devosia insulae DS-56</name>
    <dbReference type="NCBI Taxonomy" id="1116389"/>
    <lineage>
        <taxon>Bacteria</taxon>
        <taxon>Pseudomonadati</taxon>
        <taxon>Pseudomonadota</taxon>
        <taxon>Alphaproteobacteria</taxon>
        <taxon>Hyphomicrobiales</taxon>
        <taxon>Devosiaceae</taxon>
        <taxon>Devosia</taxon>
    </lineage>
</organism>
<accession>A0A1E5XKP0</accession>
<name>A0A1E5XKP0_9HYPH</name>
<evidence type="ECO:0000313" key="6">
    <source>
        <dbReference type="Proteomes" id="UP000095463"/>
    </source>
</evidence>
<dbReference type="AlphaFoldDB" id="A0A1E5XKP0"/>
<dbReference type="PANTHER" id="PTHR43150">
    <property type="entry name" value="HYPERKINETIC, ISOFORM M"/>
    <property type="match status" value="1"/>
</dbReference>